<dbReference type="AlphaFoldDB" id="W0RP53"/>
<dbReference type="EMBL" id="CP007129">
    <property type="protein sequence ID" value="AHG92140.1"/>
    <property type="molecule type" value="Genomic_DNA"/>
</dbReference>
<reference evidence="1 2" key="1">
    <citation type="journal article" date="2014" name="Genome Announc.">
        <title>Genome Sequence and Methylome of Soil Bacterium Gemmatirosa kalamazoonensis KBS708T, a Member of the Rarely Cultivated Gemmatimonadetes Phylum.</title>
        <authorList>
            <person name="Debruyn J.M."/>
            <person name="Radosevich M."/>
            <person name="Wommack K.E."/>
            <person name="Polson S.W."/>
            <person name="Hauser L.J."/>
            <person name="Fawaz M.N."/>
            <person name="Korlach J."/>
            <person name="Tsai Y.C."/>
        </authorList>
    </citation>
    <scope>NUCLEOTIDE SEQUENCE [LARGE SCALE GENOMIC DNA]</scope>
    <source>
        <strain evidence="1 2">KBS708</strain>
        <plasmid evidence="2">Plasmid 1</plasmid>
    </source>
</reference>
<dbReference type="RefSeq" id="WP_148306503.1">
    <property type="nucleotide sequence ID" value="NZ_CP007129.1"/>
</dbReference>
<dbReference type="Gene3D" id="3.30.420.240">
    <property type="match status" value="1"/>
</dbReference>
<geneLocation type="plasmid" evidence="1 2">
    <name>1</name>
</geneLocation>
<dbReference type="InterPro" id="IPR027417">
    <property type="entry name" value="P-loop_NTPase"/>
</dbReference>
<dbReference type="Gene3D" id="3.40.50.300">
    <property type="entry name" value="P-loop containing nucleotide triphosphate hydrolases"/>
    <property type="match status" value="1"/>
</dbReference>
<organism evidence="1 2">
    <name type="scientific">Gemmatirosa kalamazoonensis</name>
    <dbReference type="NCBI Taxonomy" id="861299"/>
    <lineage>
        <taxon>Bacteria</taxon>
        <taxon>Pseudomonadati</taxon>
        <taxon>Gemmatimonadota</taxon>
        <taxon>Gemmatimonadia</taxon>
        <taxon>Gemmatimonadales</taxon>
        <taxon>Gemmatimonadaceae</taxon>
        <taxon>Gemmatirosa</taxon>
    </lineage>
</organism>
<name>W0RP53_9BACT</name>
<dbReference type="KEGG" id="gba:J421_4605"/>
<evidence type="ECO:0000313" key="2">
    <source>
        <dbReference type="Proteomes" id="UP000019151"/>
    </source>
</evidence>
<dbReference type="InParanoid" id="W0RP53"/>
<accession>W0RP53</accession>
<gene>
    <name evidence="1" type="ORF">J421_4605</name>
</gene>
<evidence type="ECO:0000313" key="1">
    <source>
        <dbReference type="EMBL" id="AHG92140.1"/>
    </source>
</evidence>
<sequence>MLATASKSAPPARRARAIAFVDRLRVDYAEWARRCYRIRDKHGRILPFVLNDVQRAIGDVEREELTTKGQARIMVLKARQGGVSTDQQGRALHQIWSERGFDALTLAHTKEDTEKLFGITTRAIEHFPPALLPRLGEKGTTEVSFPGRDARLYTGTAGSKRTGRGLTIKRFHGSEFAFWGDPVALLGSVTPALVPQGSIVVLETTASGFDSPAHNFWREAAARGYRAVFYPWWLCDRANYRLPLFAYDELGALTDEEQLLLTAHGLDLEQLKWRRAKIAELTRTLFLQEYAEDPESCWAAVGGMFFDAQQIKALMLAAPEPRSVELNGALQLYDAPTNERVIIGADTAEGTGGDRSTFTARTRTTWKLRATFEDPNITPREFAALLNTWGRRLAVGGTPAFLVVEKNAHGITVLRHLVDDHQYPLAAIYHRVAHDQSQREQSGRIGWATTAESKPLMLDAGRELVTAAVERVAGNPSKAALRDAFAVRRGADGRYDLNGRDMLVSEMLAWLGRSAPVGVWGTGTYR</sequence>
<dbReference type="OrthoDB" id="479677at2"/>
<evidence type="ECO:0008006" key="3">
    <source>
        <dbReference type="Google" id="ProtNLM"/>
    </source>
</evidence>
<dbReference type="Proteomes" id="UP000019151">
    <property type="component" value="Plasmid 1"/>
</dbReference>
<keyword evidence="2" id="KW-1185">Reference proteome</keyword>
<protein>
    <recommendedName>
        <fullName evidence="3">Terminase large subunit gp17-like C-terminal domain-containing protein</fullName>
    </recommendedName>
</protein>
<proteinExistence type="predicted"/>
<keyword evidence="1" id="KW-0614">Plasmid</keyword>
<dbReference type="HOGENOM" id="CLU_570806_0_0_0"/>